<dbReference type="InterPro" id="IPR009081">
    <property type="entry name" value="PP-bd_ACP"/>
</dbReference>
<name>A0AAQ2C5C7_9MICO</name>
<proteinExistence type="predicted"/>
<dbReference type="InterPro" id="IPR036736">
    <property type="entry name" value="ACP-like_sf"/>
</dbReference>
<dbReference type="SUPFAM" id="SSF47336">
    <property type="entry name" value="ACP-like"/>
    <property type="match status" value="1"/>
</dbReference>
<reference evidence="2 3" key="1">
    <citation type="submission" date="2019-03" db="EMBL/GenBank/DDBJ databases">
        <title>Genomics of glacier-inhabiting Cryobacterium strains.</title>
        <authorList>
            <person name="Liu Q."/>
            <person name="Xin Y.-H."/>
        </authorList>
    </citation>
    <scope>NUCLEOTIDE SEQUENCE [LARGE SCALE GENOMIC DNA]</scope>
    <source>
        <strain evidence="3">TMT1-22</strain>
    </source>
</reference>
<dbReference type="PROSITE" id="PS50075">
    <property type="entry name" value="CARRIER"/>
    <property type="match status" value="1"/>
</dbReference>
<protein>
    <submittedName>
        <fullName evidence="2">Acyl carrier protein</fullName>
    </submittedName>
</protein>
<dbReference type="AlphaFoldDB" id="A0AAQ2C5C7"/>
<sequence length="77" mass="8314">MDQPSLMQIVEDTLEVPAGTVSPEQKLSELDWDSLANLSFIAAVDSHFNVPLDAEGLARCETVQDLLALVADAQTVM</sequence>
<comment type="caution">
    <text evidence="2">The sequence shown here is derived from an EMBL/GenBank/DDBJ whole genome shotgun (WGS) entry which is preliminary data.</text>
</comment>
<dbReference type="Proteomes" id="UP000297403">
    <property type="component" value="Unassembled WGS sequence"/>
</dbReference>
<dbReference type="Gene3D" id="1.10.1200.10">
    <property type="entry name" value="ACP-like"/>
    <property type="match status" value="1"/>
</dbReference>
<keyword evidence="3" id="KW-1185">Reference proteome</keyword>
<feature type="domain" description="Carrier" evidence="1">
    <location>
        <begin position="1"/>
        <end position="74"/>
    </location>
</feature>
<dbReference type="RefSeq" id="WP_134403333.1">
    <property type="nucleotide sequence ID" value="NZ_SOFY01000060.1"/>
</dbReference>
<evidence type="ECO:0000259" key="1">
    <source>
        <dbReference type="PROSITE" id="PS50075"/>
    </source>
</evidence>
<dbReference type="EMBL" id="SOFY01000060">
    <property type="protein sequence ID" value="TFC44948.1"/>
    <property type="molecule type" value="Genomic_DNA"/>
</dbReference>
<organism evidence="2 3">
    <name type="scientific">Cryobacterium shii</name>
    <dbReference type="NCBI Taxonomy" id="1259235"/>
    <lineage>
        <taxon>Bacteria</taxon>
        <taxon>Bacillati</taxon>
        <taxon>Actinomycetota</taxon>
        <taxon>Actinomycetes</taxon>
        <taxon>Micrococcales</taxon>
        <taxon>Microbacteriaceae</taxon>
        <taxon>Cryobacterium</taxon>
    </lineage>
</organism>
<dbReference type="Pfam" id="PF00550">
    <property type="entry name" value="PP-binding"/>
    <property type="match status" value="1"/>
</dbReference>
<accession>A0AAQ2C5C7</accession>
<gene>
    <name evidence="2" type="ORF">E3O49_10945</name>
</gene>
<evidence type="ECO:0000313" key="3">
    <source>
        <dbReference type="Proteomes" id="UP000297403"/>
    </source>
</evidence>
<evidence type="ECO:0000313" key="2">
    <source>
        <dbReference type="EMBL" id="TFC44948.1"/>
    </source>
</evidence>